<dbReference type="SUPFAM" id="SSF56219">
    <property type="entry name" value="DNase I-like"/>
    <property type="match status" value="1"/>
</dbReference>
<dbReference type="InterPro" id="IPR000772">
    <property type="entry name" value="Ricin_B_lectin"/>
</dbReference>
<comment type="caution">
    <text evidence="2">The sequence shown here is derived from an EMBL/GenBank/DDBJ whole genome shotgun (WGS) entry which is preliminary data.</text>
</comment>
<sequence>MELSETLPGMFFSFTRRGRSFTPVSGAAENGLRRLGALLATGLLALGLLVAGGGPAAAAPPDTHRMATWNMQVGTTRWDGVRTLARTFDVVALQEVPDRPPAGAVQDGQTGNVTSYLWPIGGGAYRYLYILRQRSRNLGIVTSWVPDRVQEIGGAYRSALAVTNTGDNIMFASIHAASNGGRPNDAAYLARRVSDTAFQQNVGNWAVLGDYNRAPGDLQSDRYMPGNGLIYNSGQATQQNSNELDYMVSNVDTDNWQATVNPNYGSDHWPVGFSALRAAAGPRQFTVHADNSDRLLDVYRGNTANGTHVITYHANGAANQRWTLRAVGRNGDSGQPLYKLVSAGSGKCLDVNRGQASGDGDWLNIWDCHNGDGAPLPGGYARDTQNFTLEHPEPRFPNLTVLRDNATHRFANIRGNGTGDGTWVIQWPYQTNPNGTPAINETFYLHPQF</sequence>
<dbReference type="PROSITE" id="PS50231">
    <property type="entry name" value="RICIN_B_LECTIN"/>
    <property type="match status" value="1"/>
</dbReference>
<dbReference type="CDD" id="cd00161">
    <property type="entry name" value="beta-trefoil_Ricin-like"/>
    <property type="match status" value="1"/>
</dbReference>
<feature type="domain" description="Ricin B lectin" evidence="1">
    <location>
        <begin position="280"/>
        <end position="364"/>
    </location>
</feature>
<accession>A0ABQ2Y5I0</accession>
<gene>
    <name evidence="2" type="ORF">GCM10010324_10220</name>
</gene>
<dbReference type="Gene3D" id="3.60.10.10">
    <property type="entry name" value="Endonuclease/exonuclease/phosphatase"/>
    <property type="match status" value="1"/>
</dbReference>
<keyword evidence="3" id="KW-1185">Reference proteome</keyword>
<protein>
    <recommendedName>
        <fullName evidence="1">Ricin B lectin domain-containing protein</fullName>
    </recommendedName>
</protein>
<evidence type="ECO:0000259" key="1">
    <source>
        <dbReference type="Pfam" id="PF14200"/>
    </source>
</evidence>
<dbReference type="SUPFAM" id="SSF50370">
    <property type="entry name" value="Ricin B-like lectins"/>
    <property type="match status" value="1"/>
</dbReference>
<dbReference type="InterPro" id="IPR035992">
    <property type="entry name" value="Ricin_B-like_lectins"/>
</dbReference>
<dbReference type="Proteomes" id="UP000659223">
    <property type="component" value="Unassembled WGS sequence"/>
</dbReference>
<proteinExistence type="predicted"/>
<evidence type="ECO:0000313" key="2">
    <source>
        <dbReference type="EMBL" id="GGX66953.1"/>
    </source>
</evidence>
<organism evidence="2 3">
    <name type="scientific">Streptomyces hiroshimensis</name>
    <dbReference type="NCBI Taxonomy" id="66424"/>
    <lineage>
        <taxon>Bacteria</taxon>
        <taxon>Bacillati</taxon>
        <taxon>Actinomycetota</taxon>
        <taxon>Actinomycetes</taxon>
        <taxon>Kitasatosporales</taxon>
        <taxon>Streptomycetaceae</taxon>
        <taxon>Streptomyces</taxon>
    </lineage>
</organism>
<evidence type="ECO:0000313" key="3">
    <source>
        <dbReference type="Proteomes" id="UP000659223"/>
    </source>
</evidence>
<name>A0ABQ2Y5I0_9ACTN</name>
<reference evidence="3" key="1">
    <citation type="journal article" date="2019" name="Int. J. Syst. Evol. Microbiol.">
        <title>The Global Catalogue of Microorganisms (GCM) 10K type strain sequencing project: providing services to taxonomists for standard genome sequencing and annotation.</title>
        <authorList>
            <consortium name="The Broad Institute Genomics Platform"/>
            <consortium name="The Broad Institute Genome Sequencing Center for Infectious Disease"/>
            <person name="Wu L."/>
            <person name="Ma J."/>
        </authorList>
    </citation>
    <scope>NUCLEOTIDE SEQUENCE [LARGE SCALE GENOMIC DNA]</scope>
    <source>
        <strain evidence="3">JCM 4586</strain>
    </source>
</reference>
<dbReference type="Gene3D" id="2.80.10.50">
    <property type="match status" value="1"/>
</dbReference>
<dbReference type="EMBL" id="BMUT01000001">
    <property type="protein sequence ID" value="GGX66953.1"/>
    <property type="molecule type" value="Genomic_DNA"/>
</dbReference>
<dbReference type="InterPro" id="IPR036691">
    <property type="entry name" value="Endo/exonu/phosph_ase_sf"/>
</dbReference>
<dbReference type="Pfam" id="PF14200">
    <property type="entry name" value="RicinB_lectin_2"/>
    <property type="match status" value="1"/>
</dbReference>